<comment type="subunit">
    <text evidence="7">Monomer. Homodimer; disulfide-linked.</text>
</comment>
<feature type="disulfide bond" evidence="6">
    <location>
        <begin position="154"/>
        <end position="193"/>
    </location>
</feature>
<dbReference type="GO" id="GO:0045087">
    <property type="term" value="P:innate immune response"/>
    <property type="evidence" value="ECO:0007669"/>
    <property type="project" value="UniProtKB-UniRule"/>
</dbReference>
<dbReference type="SMART" id="SM00328">
    <property type="entry name" value="BPI1"/>
    <property type="match status" value="1"/>
</dbReference>
<keyword evidence="3 7" id="KW-0964">Secreted</keyword>
<keyword evidence="7" id="KW-0391">Immunity</keyword>
<reference evidence="11" key="1">
    <citation type="submission" date="2021-06" db="EMBL/GenBank/DDBJ databases">
        <authorList>
            <consortium name="Wellcome Sanger Institute Data Sharing"/>
        </authorList>
    </citation>
    <scope>NUCLEOTIDE SEQUENCE [LARGE SCALE GENOMIC DNA]</scope>
</reference>
<reference evidence="11" key="3">
    <citation type="submission" date="2025-09" db="UniProtKB">
        <authorList>
            <consortium name="Ensembl"/>
        </authorList>
    </citation>
    <scope>IDENTIFICATION</scope>
</reference>
<dbReference type="AlphaFoldDB" id="A0A8C4SGK7"/>
<keyword evidence="4 6" id="KW-1015">Disulfide bond</keyword>
<feature type="domain" description="Lipid-binding serum glycoprotein N-terminal" evidence="9">
    <location>
        <begin position="29"/>
        <end position="250"/>
    </location>
</feature>
<comment type="function">
    <text evidence="7">The cytotoxic action of BPI is limited to many species of Gram-negative bacteria; this specificity may be explained by a strong affinity of the very basic N-terminal half for the negatively charged lipopolysaccharides that are unique to the Gram-negative bacterial outer envelope.</text>
</comment>
<evidence type="ECO:0000256" key="3">
    <source>
        <dbReference type="ARBA" id="ARBA00022525"/>
    </source>
</evidence>
<dbReference type="PIRSF" id="PIRSF002417">
    <property type="entry name" value="Lipid_binding_protein"/>
    <property type="match status" value="1"/>
</dbReference>
<feature type="domain" description="Lipid-binding serum glycoprotein C-terminal" evidence="10">
    <location>
        <begin position="265"/>
        <end position="468"/>
    </location>
</feature>
<dbReference type="PANTHER" id="PTHR10504:SF132">
    <property type="entry name" value="BACTERICIDAL PERMEABILITY-INCREASING PROTEIN"/>
    <property type="match status" value="1"/>
</dbReference>
<evidence type="ECO:0000256" key="4">
    <source>
        <dbReference type="ARBA" id="ARBA00023157"/>
    </source>
</evidence>
<evidence type="ECO:0000256" key="8">
    <source>
        <dbReference type="SAM" id="SignalP"/>
    </source>
</evidence>
<dbReference type="Gene3D" id="3.15.10.10">
    <property type="entry name" value="Bactericidal permeability-increasing protein, domain 1"/>
    <property type="match status" value="1"/>
</dbReference>
<organism evidence="11 12">
    <name type="scientific">Erpetoichthys calabaricus</name>
    <name type="common">Rope fish</name>
    <name type="synonym">Calamoichthys calabaricus</name>
    <dbReference type="NCBI Taxonomy" id="27687"/>
    <lineage>
        <taxon>Eukaryota</taxon>
        <taxon>Metazoa</taxon>
        <taxon>Chordata</taxon>
        <taxon>Craniata</taxon>
        <taxon>Vertebrata</taxon>
        <taxon>Euteleostomi</taxon>
        <taxon>Actinopterygii</taxon>
        <taxon>Polypteriformes</taxon>
        <taxon>Polypteridae</taxon>
        <taxon>Erpetoichthys</taxon>
    </lineage>
</organism>
<feature type="signal peptide" evidence="8">
    <location>
        <begin position="1"/>
        <end position="20"/>
    </location>
</feature>
<comment type="domain">
    <text evidence="7">The N-terminal region may be exposed to the interior of the granule, whereas the C-terminal portion may be embedded in the membrane. During phagocytosis and degranulation, proteases may be released and activated and cleave BPI at the junction of the N- and C-terminal portions of the molecule, providing controlled release of the N-terminal antibacterial fragment when bacteria are ingested.</text>
</comment>
<evidence type="ECO:0000256" key="1">
    <source>
        <dbReference type="ARBA" id="ARBA00004613"/>
    </source>
</evidence>
<dbReference type="InterPro" id="IPR030675">
    <property type="entry name" value="BPI/LBP"/>
</dbReference>
<evidence type="ECO:0000259" key="10">
    <source>
        <dbReference type="SMART" id="SM00329"/>
    </source>
</evidence>
<proteinExistence type="inferred from homology"/>
<comment type="domain">
    <text evidence="7">The N- and C-terminal barrels adopt an identical fold despite having only 13% of conserved residues.</text>
</comment>
<dbReference type="FunFam" id="3.15.10.10:FF:000001">
    <property type="entry name" value="phospholipid transfer protein-like"/>
    <property type="match status" value="1"/>
</dbReference>
<evidence type="ECO:0000256" key="7">
    <source>
        <dbReference type="RuleBase" id="RU369039"/>
    </source>
</evidence>
<dbReference type="Pfam" id="PF02886">
    <property type="entry name" value="LBP_BPI_CETP_C"/>
    <property type="match status" value="1"/>
</dbReference>
<dbReference type="InterPro" id="IPR001124">
    <property type="entry name" value="Lipid-bd_serum_glycop_C"/>
</dbReference>
<evidence type="ECO:0000313" key="12">
    <source>
        <dbReference type="Proteomes" id="UP000694620"/>
    </source>
</evidence>
<keyword evidence="7" id="KW-0044">Antibiotic</keyword>
<keyword evidence="7" id="KW-0399">Innate immunity</keyword>
<evidence type="ECO:0000256" key="6">
    <source>
        <dbReference type="PIRSR" id="PIRSR002417-50"/>
    </source>
</evidence>
<dbReference type="SMART" id="SM00329">
    <property type="entry name" value="BPI2"/>
    <property type="match status" value="1"/>
</dbReference>
<reference evidence="11" key="2">
    <citation type="submission" date="2025-08" db="UniProtKB">
        <authorList>
            <consortium name="Ensembl"/>
        </authorList>
    </citation>
    <scope>IDENTIFICATION</scope>
</reference>
<dbReference type="GO" id="GO:0005615">
    <property type="term" value="C:extracellular space"/>
    <property type="evidence" value="ECO:0007669"/>
    <property type="project" value="UniProtKB-UniRule"/>
</dbReference>
<dbReference type="PANTHER" id="PTHR10504">
    <property type="entry name" value="BACTERICIDAL PERMEABILITY-INCREASING BPI PROTEIN-RELATED"/>
    <property type="match status" value="1"/>
</dbReference>
<name>A0A8C4SGK7_ERPCA</name>
<dbReference type="Proteomes" id="UP000694620">
    <property type="component" value="Chromosome 10"/>
</dbReference>
<accession>A0A8C4SGK7</accession>
<dbReference type="Pfam" id="PF01273">
    <property type="entry name" value="LBP_BPI_CETP"/>
    <property type="match status" value="1"/>
</dbReference>
<dbReference type="Gene3D" id="3.15.20.10">
    <property type="entry name" value="Bactericidal permeability-increasing protein, domain 2"/>
    <property type="match status" value="1"/>
</dbReference>
<feature type="chain" id="PRO_5034718540" description="Bactericidal permeability-increasing protein" evidence="8">
    <location>
        <begin position="21"/>
        <end position="479"/>
    </location>
</feature>
<dbReference type="GO" id="GO:0008289">
    <property type="term" value="F:lipid binding"/>
    <property type="evidence" value="ECO:0007669"/>
    <property type="project" value="InterPro"/>
</dbReference>
<dbReference type="InterPro" id="IPR032942">
    <property type="entry name" value="BPI/LBP/Plunc"/>
</dbReference>
<gene>
    <name evidence="11" type="primary">bpifcl</name>
</gene>
<comment type="subcellular location">
    <subcellularLocation>
        <location evidence="1 7">Secreted</location>
    </subcellularLocation>
</comment>
<dbReference type="InterPro" id="IPR017942">
    <property type="entry name" value="Lipid-bd_serum_glycop_N"/>
</dbReference>
<sequence length="479" mass="52921">MRKLWQVVFLISLISTITSGTNPGMKGLVTQRAIDYAIQVGKDIAQRELQSLDIPDVSGSASIDPIGNVYYELQGMRITSFSLSDPVVLFDEGVGMQIGIDVLDIETSGYWHVKYLFISDSGSFDLMAKNIVLSVVVQIGMDSTGRLSLACVSCDSSVGDLGITFHGGASWLYNLFSGTIDQRIREELDRKLCPTVNEKINDFESQLQRMKVTFQLDPAVVLEFPLINPPLIQNTSLELDIKGEWYSTAHHQEPPFTPCPFKLPVENNFMLYFGLSAFSVNSAAFAYFSAGVLKFYVTDEMVPKSSPIRLTTNSFGMFIPELPKRYPNMSMQILLLAREPPLTKVQADNITESVFGIAKMFVVLPNKTLAPAFALEINSSFKIDLSVSGQKLCGSIQLTSFNLSLSSSEIGPFQTTSMEKIFRLGLQIAVLPKVNEKLKSGFPIPEFKGIALVNPLLRVNQGFLMFATDVKYQSQSAGE</sequence>
<comment type="similarity">
    <text evidence="2">Belongs to the BPI/LBP/Plunc superfamily. BPI/LBP family.</text>
</comment>
<keyword evidence="7 8" id="KW-0732">Signal</keyword>
<evidence type="ECO:0000313" key="11">
    <source>
        <dbReference type="Ensembl" id="ENSECRP00000017296.1"/>
    </source>
</evidence>
<dbReference type="GO" id="GO:0050829">
    <property type="term" value="P:defense response to Gram-negative bacterium"/>
    <property type="evidence" value="ECO:0007669"/>
    <property type="project" value="UniProtKB-UniRule"/>
</dbReference>
<evidence type="ECO:0000259" key="9">
    <source>
        <dbReference type="SMART" id="SM00328"/>
    </source>
</evidence>
<keyword evidence="5 7" id="KW-0325">Glycoprotein</keyword>
<dbReference type="GeneTree" id="ENSGT01150000286994"/>
<keyword evidence="7" id="KW-0929">Antimicrobial</keyword>
<dbReference type="SUPFAM" id="SSF55394">
    <property type="entry name" value="Bactericidal permeability-increasing protein, BPI"/>
    <property type="match status" value="2"/>
</dbReference>
<evidence type="ECO:0000256" key="5">
    <source>
        <dbReference type="ARBA" id="ARBA00023180"/>
    </source>
</evidence>
<protein>
    <recommendedName>
        <fullName evidence="7">Bactericidal permeability-increasing protein</fullName>
        <shortName evidence="7">BPI</shortName>
    </recommendedName>
</protein>
<keyword evidence="12" id="KW-1185">Reference proteome</keyword>
<dbReference type="Ensembl" id="ENSECRT00000017627.1">
    <property type="protein sequence ID" value="ENSECRP00000017296.1"/>
    <property type="gene ID" value="ENSECRG00000011529.1"/>
</dbReference>
<dbReference type="FunFam" id="3.15.20.10:FF:000001">
    <property type="entry name" value="Phospholipid transfer protein"/>
    <property type="match status" value="1"/>
</dbReference>
<evidence type="ECO:0000256" key="2">
    <source>
        <dbReference type="ARBA" id="ARBA00007292"/>
    </source>
</evidence>
<dbReference type="InterPro" id="IPR017943">
    <property type="entry name" value="Bactericidal_perm-incr_a/b_dom"/>
</dbReference>